<evidence type="ECO:0000256" key="1">
    <source>
        <dbReference type="ARBA" id="ARBA00022722"/>
    </source>
</evidence>
<organism evidence="4 5">
    <name type="scientific">Pantoea coffeiphila</name>
    <dbReference type="NCBI Taxonomy" id="1465635"/>
    <lineage>
        <taxon>Bacteria</taxon>
        <taxon>Pseudomonadati</taxon>
        <taxon>Pseudomonadota</taxon>
        <taxon>Gammaproteobacteria</taxon>
        <taxon>Enterobacterales</taxon>
        <taxon>Erwiniaceae</taxon>
        <taxon>Pantoea</taxon>
    </lineage>
</organism>
<feature type="domain" description="Exonuclease" evidence="3">
    <location>
        <begin position="4"/>
        <end position="160"/>
    </location>
</feature>
<dbReference type="NCBIfam" id="NF005937">
    <property type="entry name" value="PRK07983.1"/>
    <property type="match status" value="1"/>
</dbReference>
<dbReference type="Gene3D" id="3.30.420.10">
    <property type="entry name" value="Ribonuclease H-like superfamily/Ribonuclease H"/>
    <property type="match status" value="1"/>
</dbReference>
<comment type="caution">
    <text evidence="4">The sequence shown here is derived from an EMBL/GenBank/DDBJ whole genome shotgun (WGS) entry which is preliminary data.</text>
</comment>
<protein>
    <submittedName>
        <fullName evidence="4">Exodeoxyribonuclease X</fullName>
    </submittedName>
</protein>
<evidence type="ECO:0000313" key="5">
    <source>
        <dbReference type="Proteomes" id="UP000239181"/>
    </source>
</evidence>
<dbReference type="InterPro" id="IPR046768">
    <property type="entry name" value="ExoX-like_C"/>
</dbReference>
<dbReference type="SUPFAM" id="SSF53098">
    <property type="entry name" value="Ribonuclease H-like"/>
    <property type="match status" value="1"/>
</dbReference>
<keyword evidence="5" id="KW-1185">Reference proteome</keyword>
<evidence type="ECO:0000256" key="2">
    <source>
        <dbReference type="ARBA" id="ARBA00022839"/>
    </source>
</evidence>
<sequence>MMTILRVIDTETTSLEGGVCEIASVDIVDGVICNPMSDYVKPPEPISIAAMALHHITEADVADSPPIDAVIDRYLGADVYVAHNAKFDRSKLPQITAPWICTMKLSRKLWPELESHGNQFMRYHLGVNANVPEGLHAHRALYDCYVTAAVLIEINRHARFTIAQMREITSLPSLLHTMRFGKHKGTTFEKIGATDRGYLKWCLANMDLDEDQKFTMQHYLQGG</sequence>
<dbReference type="PANTHER" id="PTHR30231">
    <property type="entry name" value="DNA POLYMERASE III SUBUNIT EPSILON"/>
    <property type="match status" value="1"/>
</dbReference>
<dbReference type="InterPro" id="IPR012337">
    <property type="entry name" value="RNaseH-like_sf"/>
</dbReference>
<dbReference type="PANTHER" id="PTHR30231:SF37">
    <property type="entry name" value="EXODEOXYRIBONUCLEASE 10"/>
    <property type="match status" value="1"/>
</dbReference>
<dbReference type="GO" id="GO:0005829">
    <property type="term" value="C:cytosol"/>
    <property type="evidence" value="ECO:0007669"/>
    <property type="project" value="TreeGrafter"/>
</dbReference>
<gene>
    <name evidence="4" type="ORF">CQW29_22885</name>
</gene>
<keyword evidence="2" id="KW-0269">Exonuclease</keyword>
<dbReference type="GO" id="GO:0008408">
    <property type="term" value="F:3'-5' exonuclease activity"/>
    <property type="evidence" value="ECO:0007669"/>
    <property type="project" value="TreeGrafter"/>
</dbReference>
<keyword evidence="1" id="KW-0540">Nuclease</keyword>
<dbReference type="GO" id="GO:0045004">
    <property type="term" value="P:DNA replication proofreading"/>
    <property type="evidence" value="ECO:0007669"/>
    <property type="project" value="TreeGrafter"/>
</dbReference>
<dbReference type="InterPro" id="IPR036397">
    <property type="entry name" value="RNaseH_sf"/>
</dbReference>
<name>A0A2S9I5W5_9GAMM</name>
<dbReference type="AlphaFoldDB" id="A0A2S9I5W5"/>
<dbReference type="Pfam" id="PF00929">
    <property type="entry name" value="RNase_T"/>
    <property type="match status" value="1"/>
</dbReference>
<dbReference type="SMART" id="SM00479">
    <property type="entry name" value="EXOIII"/>
    <property type="match status" value="1"/>
</dbReference>
<evidence type="ECO:0000259" key="3">
    <source>
        <dbReference type="SMART" id="SM00479"/>
    </source>
</evidence>
<dbReference type="Pfam" id="PF20600">
    <property type="entry name" value="ExoX-like_C"/>
    <property type="match status" value="1"/>
</dbReference>
<evidence type="ECO:0000313" key="4">
    <source>
        <dbReference type="EMBL" id="PRD13175.1"/>
    </source>
</evidence>
<keyword evidence="2" id="KW-0378">Hydrolase</keyword>
<dbReference type="OrthoDB" id="7822240at2"/>
<dbReference type="GO" id="GO:0003676">
    <property type="term" value="F:nucleic acid binding"/>
    <property type="evidence" value="ECO:0007669"/>
    <property type="project" value="InterPro"/>
</dbReference>
<accession>A0A2S9I5W5</accession>
<dbReference type="InterPro" id="IPR013520">
    <property type="entry name" value="Ribonucl_H"/>
</dbReference>
<dbReference type="EMBL" id="PDET01000022">
    <property type="protein sequence ID" value="PRD13175.1"/>
    <property type="molecule type" value="Genomic_DNA"/>
</dbReference>
<dbReference type="CDD" id="cd06127">
    <property type="entry name" value="DEDDh"/>
    <property type="match status" value="1"/>
</dbReference>
<reference evidence="4 5" key="1">
    <citation type="submission" date="2017-10" db="EMBL/GenBank/DDBJ databases">
        <title>Draft genome of two endophytic bacteria isolated from 'guarana' Paullinia cupana (Mart.) Ducke.</title>
        <authorList>
            <person name="Siqueira K.A."/>
            <person name="Liotti R.G."/>
            <person name="Mendes T.A."/>
            <person name="Soares M.A."/>
        </authorList>
    </citation>
    <scope>NUCLEOTIDE SEQUENCE [LARGE SCALE GENOMIC DNA]</scope>
    <source>
        <strain evidence="4 5">342</strain>
    </source>
</reference>
<proteinExistence type="predicted"/>
<dbReference type="Proteomes" id="UP000239181">
    <property type="component" value="Unassembled WGS sequence"/>
</dbReference>